<keyword evidence="1" id="KW-0863">Zinc-finger</keyword>
<evidence type="ECO:0000313" key="5">
    <source>
        <dbReference type="Proteomes" id="UP000503462"/>
    </source>
</evidence>
<dbReference type="SUPFAM" id="SSF57667">
    <property type="entry name" value="beta-beta-alpha zinc fingers"/>
    <property type="match status" value="1"/>
</dbReference>
<gene>
    <name evidence="4" type="ORF">AMS68_000633</name>
</gene>
<evidence type="ECO:0000256" key="1">
    <source>
        <dbReference type="PROSITE-ProRule" id="PRU00042"/>
    </source>
</evidence>
<dbReference type="PROSITE" id="PS50157">
    <property type="entry name" value="ZINC_FINGER_C2H2_2"/>
    <property type="match status" value="1"/>
</dbReference>
<feature type="compositionally biased region" description="Basic and acidic residues" evidence="2">
    <location>
        <begin position="33"/>
        <end position="44"/>
    </location>
</feature>
<feature type="domain" description="C2H2-type" evidence="3">
    <location>
        <begin position="20"/>
        <end position="49"/>
    </location>
</feature>
<organism evidence="4 5">
    <name type="scientific">Peltaster fructicola</name>
    <dbReference type="NCBI Taxonomy" id="286661"/>
    <lineage>
        <taxon>Eukaryota</taxon>
        <taxon>Fungi</taxon>
        <taxon>Dikarya</taxon>
        <taxon>Ascomycota</taxon>
        <taxon>Pezizomycotina</taxon>
        <taxon>Dothideomycetes</taxon>
        <taxon>Dothideomycetes incertae sedis</taxon>
        <taxon>Peltaster</taxon>
    </lineage>
</organism>
<dbReference type="PANTHER" id="PTHR47251">
    <property type="entry name" value="FINGER DOMAIN PROTEIN, PUTATIVE (AFU_ORTHOLOGUE AFUA_3G04180)-RELATED"/>
    <property type="match status" value="1"/>
</dbReference>
<keyword evidence="5" id="KW-1185">Reference proteome</keyword>
<feature type="region of interest" description="Disordered" evidence="2">
    <location>
        <begin position="88"/>
        <end position="130"/>
    </location>
</feature>
<dbReference type="InterPro" id="IPR013087">
    <property type="entry name" value="Znf_C2H2_type"/>
</dbReference>
<dbReference type="OrthoDB" id="4822at2759"/>
<dbReference type="PROSITE" id="PS00028">
    <property type="entry name" value="ZINC_FINGER_C2H2_1"/>
    <property type="match status" value="1"/>
</dbReference>
<keyword evidence="1" id="KW-0862">Zinc</keyword>
<evidence type="ECO:0000313" key="4">
    <source>
        <dbReference type="EMBL" id="QIW95115.1"/>
    </source>
</evidence>
<reference evidence="4 5" key="1">
    <citation type="journal article" date="2016" name="Sci. Rep.">
        <title>Peltaster fructicola genome reveals evolution from an invasive phytopathogen to an ectophytic parasite.</title>
        <authorList>
            <person name="Xu C."/>
            <person name="Chen H."/>
            <person name="Gleason M.L."/>
            <person name="Xu J.R."/>
            <person name="Liu H."/>
            <person name="Zhang R."/>
            <person name="Sun G."/>
        </authorList>
    </citation>
    <scope>NUCLEOTIDE SEQUENCE [LARGE SCALE GENOMIC DNA]</scope>
    <source>
        <strain evidence="4 5">LNHT1506</strain>
    </source>
</reference>
<evidence type="ECO:0000256" key="2">
    <source>
        <dbReference type="SAM" id="MobiDB-lite"/>
    </source>
</evidence>
<accession>A0A6H0XK85</accession>
<sequence>MAQRWQDSRPGLDSDPRRRFFCELCQKGYARQTELDNHENDYDHQHRKREKDRKELSRDANAEAKAKAAERRAEGIKAISVASKLNETKKAPVFKRVGETQPAAPSRELDPNDPSTAADENDSDRSVRDGWWKDRYTGDWITACSEDCVACHGQSGRFRMDDPSIRPLERDICE</sequence>
<evidence type="ECO:0000259" key="3">
    <source>
        <dbReference type="PROSITE" id="PS50157"/>
    </source>
</evidence>
<dbReference type="AlphaFoldDB" id="A0A6H0XK85"/>
<feature type="region of interest" description="Disordered" evidence="2">
    <location>
        <begin position="32"/>
        <end position="74"/>
    </location>
</feature>
<dbReference type="Proteomes" id="UP000503462">
    <property type="component" value="Chromosome 1"/>
</dbReference>
<name>A0A6H0XK85_9PEZI</name>
<dbReference type="InterPro" id="IPR036236">
    <property type="entry name" value="Znf_C2H2_sf"/>
</dbReference>
<feature type="compositionally biased region" description="Basic and acidic residues" evidence="2">
    <location>
        <begin position="52"/>
        <end position="74"/>
    </location>
</feature>
<keyword evidence="1" id="KW-0479">Metal-binding</keyword>
<dbReference type="PANTHER" id="PTHR47251:SF1">
    <property type="entry name" value="FINGER DOMAIN PROTEIN, PUTATIVE (AFU_ORTHOLOGUE AFUA_3G04180)-RELATED"/>
    <property type="match status" value="1"/>
</dbReference>
<protein>
    <recommendedName>
        <fullName evidence="3">C2H2-type domain-containing protein</fullName>
    </recommendedName>
</protein>
<dbReference type="EMBL" id="CP051139">
    <property type="protein sequence ID" value="QIW95115.1"/>
    <property type="molecule type" value="Genomic_DNA"/>
</dbReference>
<dbReference type="GO" id="GO:0008270">
    <property type="term" value="F:zinc ion binding"/>
    <property type="evidence" value="ECO:0007669"/>
    <property type="project" value="UniProtKB-KW"/>
</dbReference>
<proteinExistence type="predicted"/>